<sequence>MNPDFQWWWKGALEQDLLSRSVFFFFPFLFLFTFWARKNPRTGPIFFGPGLSGP</sequence>
<evidence type="ECO:0000313" key="2">
    <source>
        <dbReference type="EMBL" id="PRQ31210.1"/>
    </source>
</evidence>
<name>A0A2P6QAK9_ROSCH</name>
<comment type="caution">
    <text evidence="2">The sequence shown here is derived from an EMBL/GenBank/DDBJ whole genome shotgun (WGS) entry which is preliminary data.</text>
</comment>
<dbReference type="Proteomes" id="UP000238479">
    <property type="component" value="Chromosome 5"/>
</dbReference>
<accession>A0A2P6QAK9</accession>
<organism evidence="2 3">
    <name type="scientific">Rosa chinensis</name>
    <name type="common">China rose</name>
    <dbReference type="NCBI Taxonomy" id="74649"/>
    <lineage>
        <taxon>Eukaryota</taxon>
        <taxon>Viridiplantae</taxon>
        <taxon>Streptophyta</taxon>
        <taxon>Embryophyta</taxon>
        <taxon>Tracheophyta</taxon>
        <taxon>Spermatophyta</taxon>
        <taxon>Magnoliopsida</taxon>
        <taxon>eudicotyledons</taxon>
        <taxon>Gunneridae</taxon>
        <taxon>Pentapetalae</taxon>
        <taxon>rosids</taxon>
        <taxon>fabids</taxon>
        <taxon>Rosales</taxon>
        <taxon>Rosaceae</taxon>
        <taxon>Rosoideae</taxon>
        <taxon>Rosoideae incertae sedis</taxon>
        <taxon>Rosa</taxon>
    </lineage>
</organism>
<reference evidence="2 3" key="1">
    <citation type="journal article" date="2018" name="Nat. Genet.">
        <title>The Rosa genome provides new insights in the design of modern roses.</title>
        <authorList>
            <person name="Bendahmane M."/>
        </authorList>
    </citation>
    <scope>NUCLEOTIDE SEQUENCE [LARGE SCALE GENOMIC DNA]</scope>
    <source>
        <strain evidence="3">cv. Old Blush</strain>
    </source>
</reference>
<keyword evidence="1" id="KW-0812">Transmembrane</keyword>
<dbReference type="AlphaFoldDB" id="A0A2P6QAK9"/>
<evidence type="ECO:0000256" key="1">
    <source>
        <dbReference type="SAM" id="Phobius"/>
    </source>
</evidence>
<keyword evidence="1" id="KW-0472">Membrane</keyword>
<evidence type="ECO:0000313" key="3">
    <source>
        <dbReference type="Proteomes" id="UP000238479"/>
    </source>
</evidence>
<dbReference type="Gramene" id="PRQ31210">
    <property type="protein sequence ID" value="PRQ31210"/>
    <property type="gene ID" value="RchiOBHm_Chr5g0032981"/>
</dbReference>
<keyword evidence="1" id="KW-1133">Transmembrane helix</keyword>
<dbReference type="EMBL" id="PDCK01000043">
    <property type="protein sequence ID" value="PRQ31210.1"/>
    <property type="molecule type" value="Genomic_DNA"/>
</dbReference>
<protein>
    <submittedName>
        <fullName evidence="2">Uncharacterized protein</fullName>
    </submittedName>
</protein>
<proteinExistence type="predicted"/>
<keyword evidence="3" id="KW-1185">Reference proteome</keyword>
<gene>
    <name evidence="2" type="ORF">RchiOBHm_Chr5g0032981</name>
</gene>
<feature type="transmembrane region" description="Helical" evidence="1">
    <location>
        <begin position="17"/>
        <end position="36"/>
    </location>
</feature>